<feature type="chain" id="PRO_5012554810" evidence="1">
    <location>
        <begin position="22"/>
        <end position="166"/>
    </location>
</feature>
<evidence type="ECO:0000313" key="2">
    <source>
        <dbReference type="EMBL" id="GAX16192.1"/>
    </source>
</evidence>
<gene>
    <name evidence="2" type="ORF">FisN_3Hh327</name>
</gene>
<dbReference type="InParanoid" id="A0A1Z5JQQ7"/>
<dbReference type="EMBL" id="BDSP01000102">
    <property type="protein sequence ID" value="GAX16192.1"/>
    <property type="molecule type" value="Genomic_DNA"/>
</dbReference>
<accession>A0A1Z5JQQ7</accession>
<dbReference type="AlphaFoldDB" id="A0A1Z5JQQ7"/>
<keyword evidence="3" id="KW-1185">Reference proteome</keyword>
<organism evidence="2 3">
    <name type="scientific">Fistulifera solaris</name>
    <name type="common">Oleaginous diatom</name>
    <dbReference type="NCBI Taxonomy" id="1519565"/>
    <lineage>
        <taxon>Eukaryota</taxon>
        <taxon>Sar</taxon>
        <taxon>Stramenopiles</taxon>
        <taxon>Ochrophyta</taxon>
        <taxon>Bacillariophyta</taxon>
        <taxon>Bacillariophyceae</taxon>
        <taxon>Bacillariophycidae</taxon>
        <taxon>Naviculales</taxon>
        <taxon>Naviculaceae</taxon>
        <taxon>Fistulifera</taxon>
    </lineage>
</organism>
<evidence type="ECO:0000256" key="1">
    <source>
        <dbReference type="SAM" id="SignalP"/>
    </source>
</evidence>
<sequence>MILPHMRILLFLSVWFVPAAGFAAWLKCYVELDTDEIIMNYDVLPPEQAKVPGVEIMGRESGTDEWIRESLTFENEQTFQLRLHVPDDSLQNVQYVMEVSAGARFVPANMCEGRRAHAARHDTPVTLQVDGNSDEIVVWAGWATGHEAVSLTPKLVLKRAEASNEL</sequence>
<dbReference type="OrthoDB" id="45198at2759"/>
<dbReference type="Proteomes" id="UP000198406">
    <property type="component" value="Unassembled WGS sequence"/>
</dbReference>
<proteinExistence type="predicted"/>
<name>A0A1Z5JQQ7_FISSO</name>
<evidence type="ECO:0000313" key="3">
    <source>
        <dbReference type="Proteomes" id="UP000198406"/>
    </source>
</evidence>
<comment type="caution">
    <text evidence="2">The sequence shown here is derived from an EMBL/GenBank/DDBJ whole genome shotgun (WGS) entry which is preliminary data.</text>
</comment>
<reference evidence="2 3" key="1">
    <citation type="journal article" date="2015" name="Plant Cell">
        <title>Oil accumulation by the oleaginous diatom Fistulifera solaris as revealed by the genome and transcriptome.</title>
        <authorList>
            <person name="Tanaka T."/>
            <person name="Maeda Y."/>
            <person name="Veluchamy A."/>
            <person name="Tanaka M."/>
            <person name="Abida H."/>
            <person name="Marechal E."/>
            <person name="Bowler C."/>
            <person name="Muto M."/>
            <person name="Sunaga Y."/>
            <person name="Tanaka M."/>
            <person name="Yoshino T."/>
            <person name="Taniguchi T."/>
            <person name="Fukuda Y."/>
            <person name="Nemoto M."/>
            <person name="Matsumoto M."/>
            <person name="Wong P.S."/>
            <person name="Aburatani S."/>
            <person name="Fujibuchi W."/>
        </authorList>
    </citation>
    <scope>NUCLEOTIDE SEQUENCE [LARGE SCALE GENOMIC DNA]</scope>
    <source>
        <strain evidence="2 3">JPCC DA0580</strain>
    </source>
</reference>
<protein>
    <submittedName>
        <fullName evidence="2">Uncharacterized protein</fullName>
    </submittedName>
</protein>
<keyword evidence="1" id="KW-0732">Signal</keyword>
<feature type="signal peptide" evidence="1">
    <location>
        <begin position="1"/>
        <end position="21"/>
    </location>
</feature>